<feature type="region of interest" description="Disordered" evidence="1">
    <location>
        <begin position="637"/>
        <end position="674"/>
    </location>
</feature>
<feature type="compositionally biased region" description="Polar residues" evidence="1">
    <location>
        <begin position="22"/>
        <end position="36"/>
    </location>
</feature>
<dbReference type="InterPro" id="IPR052974">
    <property type="entry name" value="GH79_Enzymes"/>
</dbReference>
<dbReference type="Gene3D" id="3.20.20.80">
    <property type="entry name" value="Glycosidases"/>
    <property type="match status" value="1"/>
</dbReference>
<reference evidence="2 3" key="1">
    <citation type="submission" date="2019-11" db="EMBL/GenBank/DDBJ databases">
        <title>Draft genome sequence of Kocuria indica DP-K7, a methyl red degrading Actinobacterium.</title>
        <authorList>
            <person name="Kumaran S."/>
            <person name="Tischler D."/>
            <person name="Ngo A.C.R."/>
            <person name="Schultes F."/>
        </authorList>
    </citation>
    <scope>NUCLEOTIDE SEQUENCE [LARGE SCALE GENOMIC DNA]</scope>
    <source>
        <strain evidence="2 3">DP-K7</strain>
    </source>
</reference>
<organism evidence="2 3">
    <name type="scientific">Kocuria marina subsp. indica</name>
    <dbReference type="NCBI Taxonomy" id="1049583"/>
    <lineage>
        <taxon>Bacteria</taxon>
        <taxon>Bacillati</taxon>
        <taxon>Actinomycetota</taxon>
        <taxon>Actinomycetes</taxon>
        <taxon>Micrococcales</taxon>
        <taxon>Micrococcaceae</taxon>
        <taxon>Kocuria</taxon>
    </lineage>
</organism>
<name>A0A6N9R2J1_9MICC</name>
<accession>A0A6N9R2J1</accession>
<gene>
    <name evidence="2" type="ORF">GKZ75_11560</name>
</gene>
<dbReference type="EMBL" id="WMHZ01000018">
    <property type="protein sequence ID" value="NDO78841.1"/>
    <property type="molecule type" value="Genomic_DNA"/>
</dbReference>
<feature type="region of interest" description="Disordered" evidence="1">
    <location>
        <begin position="106"/>
        <end position="136"/>
    </location>
</feature>
<feature type="compositionally biased region" description="Low complexity" evidence="1">
    <location>
        <begin position="642"/>
        <end position="658"/>
    </location>
</feature>
<protein>
    <submittedName>
        <fullName evidence="2">Uncharacterized protein</fullName>
    </submittedName>
</protein>
<feature type="compositionally biased region" description="Pro residues" evidence="1">
    <location>
        <begin position="1"/>
        <end position="10"/>
    </location>
</feature>
<sequence length="674" mass="69985">MRTSPRPPVIPGRTAPSPDPFRSSQAPARSGPSTSALPHRTLPVRRRALAILSTVLLCATACAGPQPGPSMTPAPEPTGPVPGVARNAPLHAVDPGLVAAARDLPETYPGSATRDGDPTARVTLGRASPGDEDYRHGSVGLSLESTDLADPRLGEDNDDLVSILQSLHEPTLRFGGNSTDRRFFFTPTDEPIPTDWPLAKGEKITKVTPADLERVAALARRTGTSVILSANLARYDPDRAADLAAHARAAFGDRLVGLMIGNEPNGFHRGSDDPLSVKGPEWNRTVYARQLTAYARAVHREVPHLRIVAPGAYSEPWWEAAAEAPDTAPMALALHQYPLSECGTRWPEQRPTVANAVSPGTRERVDSLVSSARSVADEHRVPLWITETSLSSCSGGNQITETLAAAVYQADYSMRVQALAAERVTAHSSLGPCHGGPPMSPLCSDGTVGSPGERFGLRANGLALALIASIPQGTMTPARTGSEDLTAFAVSHPDGSTSLVLSDFRDPATAGPRTTTVRTPAAVQRVTQSQLRGGSWRATAPVSEAANPHGASGSPSAQGTGTSTPGDAASYPADPRVALSVENALRPADRGAVSVDGYGLPITPPADRPEVAGVRPGATSFAVSLPAGTTTVLTIETKHATARPSAPASPSGDGTPAPKATPGVPRATTRSGGQ</sequence>
<feature type="region of interest" description="Disordered" evidence="1">
    <location>
        <begin position="500"/>
        <end position="573"/>
    </location>
</feature>
<evidence type="ECO:0000256" key="1">
    <source>
        <dbReference type="SAM" id="MobiDB-lite"/>
    </source>
</evidence>
<dbReference type="PANTHER" id="PTHR36183:SF2">
    <property type="entry name" value="BETA-GLUCURONIDASE C-TERMINAL DOMAIN-CONTAINING PROTEIN"/>
    <property type="match status" value="1"/>
</dbReference>
<proteinExistence type="predicted"/>
<evidence type="ECO:0000313" key="2">
    <source>
        <dbReference type="EMBL" id="NDO78841.1"/>
    </source>
</evidence>
<dbReference type="PANTHER" id="PTHR36183">
    <property type="entry name" value="BETA-GLUCURONIDASE"/>
    <property type="match status" value="1"/>
</dbReference>
<feature type="compositionally biased region" description="Polar residues" evidence="1">
    <location>
        <begin position="553"/>
        <end position="565"/>
    </location>
</feature>
<dbReference type="SUPFAM" id="SSF51445">
    <property type="entry name" value="(Trans)glycosidases"/>
    <property type="match status" value="1"/>
</dbReference>
<dbReference type="AlphaFoldDB" id="A0A6N9R2J1"/>
<evidence type="ECO:0000313" key="3">
    <source>
        <dbReference type="Proteomes" id="UP000471026"/>
    </source>
</evidence>
<feature type="region of interest" description="Disordered" evidence="1">
    <location>
        <begin position="1"/>
        <end position="41"/>
    </location>
</feature>
<dbReference type="RefSeq" id="WP_162230147.1">
    <property type="nucleotide sequence ID" value="NZ_WMHZ01000018.1"/>
</dbReference>
<dbReference type="InterPro" id="IPR017853">
    <property type="entry name" value="GH"/>
</dbReference>
<dbReference type="Proteomes" id="UP000471026">
    <property type="component" value="Unassembled WGS sequence"/>
</dbReference>
<comment type="caution">
    <text evidence="2">The sequence shown here is derived from an EMBL/GenBank/DDBJ whole genome shotgun (WGS) entry which is preliminary data.</text>
</comment>